<feature type="compositionally biased region" description="Basic and acidic residues" evidence="5">
    <location>
        <begin position="209"/>
        <end position="230"/>
    </location>
</feature>
<protein>
    <submittedName>
        <fullName evidence="8">Pre-rRNA-processing protein esf1</fullName>
    </submittedName>
</protein>
<dbReference type="Pfam" id="PF08159">
    <property type="entry name" value="NUC153"/>
    <property type="match status" value="1"/>
</dbReference>
<feature type="compositionally biased region" description="Acidic residues" evidence="5">
    <location>
        <begin position="127"/>
        <end position="147"/>
    </location>
</feature>
<feature type="region of interest" description="Disordered" evidence="5">
    <location>
        <begin position="386"/>
        <end position="646"/>
    </location>
</feature>
<evidence type="ECO:0000256" key="3">
    <source>
        <dbReference type="ARBA" id="ARBA00023054"/>
    </source>
</evidence>
<gene>
    <name evidence="8" type="primary">ESF1</name>
    <name evidence="8" type="ORF">LTR24_003227</name>
</gene>
<keyword evidence="3" id="KW-0175">Coiled coil</keyword>
<dbReference type="PANTHER" id="PTHR12202">
    <property type="entry name" value="ESF1 HOMOLOG"/>
    <property type="match status" value="1"/>
</dbReference>
<reference evidence="8 9" key="1">
    <citation type="submission" date="2023-08" db="EMBL/GenBank/DDBJ databases">
        <title>Black Yeasts Isolated from many extreme environments.</title>
        <authorList>
            <person name="Coleine C."/>
            <person name="Stajich J.E."/>
            <person name="Selbmann L."/>
        </authorList>
    </citation>
    <scope>NUCLEOTIDE SEQUENCE [LARGE SCALE GENOMIC DNA]</scope>
    <source>
        <strain evidence="8 9">CCFEE 5885</strain>
    </source>
</reference>
<evidence type="ECO:0000259" key="7">
    <source>
        <dbReference type="Pfam" id="PF25121"/>
    </source>
</evidence>
<feature type="compositionally biased region" description="Basic and acidic residues" evidence="5">
    <location>
        <begin position="408"/>
        <end position="422"/>
    </location>
</feature>
<feature type="compositionally biased region" description="Basic and acidic residues" evidence="5">
    <location>
        <begin position="603"/>
        <end position="614"/>
    </location>
</feature>
<keyword evidence="4" id="KW-0539">Nucleus</keyword>
<sequence>MSEPSAKRRKTTDAGGISSAPITDPRFANIQSDPRYRLPSKKQKVKLDKRFARAFKNEDYTRRAKVDRYGRPVEDDAEARRLKEKFDVEDDETLSDEVDDDEEVQKELARLEKKHDPLREGKLDVSSSDEDSSTDEDSESEVEEEEQLGQGTEKESVPVGEVSTRLAIVNLDWDNIRADDLMAVFSSFLPSGGRLLKVAVYPSEFGKERMEREEMEGPPKEIFASRKAADDSEEESEDEDMEAEEDDEDIKASIIKPDDGSEFDSQALRQYQLERLRYFYAVLTFSSKQSAKAIYDSVDGAEYLTTANFFDLRFIPEEMDFSTDTPRDECDRLSADYRPNEFVTDALQHSKVKLTWDQEDRSRKEAQARAFKGGQKEIAENDLKAYLGSDTSDDEAEEAKDELEPEGVEGKPKSKKELERQKARALLGFIEEPSKKSTNKKSKDGPLGNIQVTFSSGLAGVANEDGRKRSVFENSPEPEETTAEKYARKEKERKQRRKDKMKAARSGTAIDPHEVDSNDQAPAAEGQGQDVGFDDPFFNEDALNDASAKNKIRKEERLKKKREREAEEAASAKQRAELELMMADDDNDTAHASGAAGQGRTVRHFDMTDIEKAEKRKGKKDKFKNKKNRVAADADTLAADDFKMDTSDPRFGKLFENHEFAIDPTNQKLRQTKGMKELMDEGRKRKQKGASGKSTAPEEDSAMGRKDKKKQARADGSTEVRDLVAKLKRKAT</sequence>
<feature type="domain" description="NUC153" evidence="6">
    <location>
        <begin position="648"/>
        <end position="676"/>
    </location>
</feature>
<evidence type="ECO:0000256" key="5">
    <source>
        <dbReference type="SAM" id="MobiDB-lite"/>
    </source>
</evidence>
<dbReference type="EMBL" id="JAVRRG010000030">
    <property type="protein sequence ID" value="KAK5095010.1"/>
    <property type="molecule type" value="Genomic_DNA"/>
</dbReference>
<keyword evidence="9" id="KW-1185">Reference proteome</keyword>
<feature type="compositionally biased region" description="Basic and acidic residues" evidence="5">
    <location>
        <begin position="482"/>
        <end position="493"/>
    </location>
</feature>
<feature type="compositionally biased region" description="Basic and acidic residues" evidence="5">
    <location>
        <begin position="712"/>
        <end position="725"/>
    </location>
</feature>
<feature type="compositionally biased region" description="Acidic residues" evidence="5">
    <location>
        <begin position="87"/>
        <end position="104"/>
    </location>
</feature>
<dbReference type="InterPro" id="IPR039754">
    <property type="entry name" value="Esf1"/>
</dbReference>
<accession>A0ABR0KFQ8</accession>
<evidence type="ECO:0000256" key="2">
    <source>
        <dbReference type="ARBA" id="ARBA00009087"/>
    </source>
</evidence>
<feature type="compositionally biased region" description="Basic and acidic residues" evidence="5">
    <location>
        <begin position="61"/>
        <end position="86"/>
    </location>
</feature>
<feature type="region of interest" description="Disordered" evidence="5">
    <location>
        <begin position="1"/>
        <end position="44"/>
    </location>
</feature>
<feature type="compositionally biased region" description="Acidic residues" evidence="5">
    <location>
        <begin position="391"/>
        <end position="407"/>
    </location>
</feature>
<feature type="domain" description="ESF1 RRM" evidence="7">
    <location>
        <begin position="164"/>
        <end position="330"/>
    </location>
</feature>
<dbReference type="Proteomes" id="UP001345013">
    <property type="component" value="Unassembled WGS sequence"/>
</dbReference>
<dbReference type="InterPro" id="IPR012580">
    <property type="entry name" value="NUC153"/>
</dbReference>
<comment type="similarity">
    <text evidence="2">Belongs to the ESF1 family.</text>
</comment>
<evidence type="ECO:0000313" key="8">
    <source>
        <dbReference type="EMBL" id="KAK5095010.1"/>
    </source>
</evidence>
<feature type="region of interest" description="Disordered" evidence="5">
    <location>
        <begin position="209"/>
        <end position="249"/>
    </location>
</feature>
<feature type="compositionally biased region" description="Basic and acidic residues" evidence="5">
    <location>
        <begin position="553"/>
        <end position="567"/>
    </location>
</feature>
<feature type="compositionally biased region" description="Acidic residues" evidence="5">
    <location>
        <begin position="231"/>
        <end position="249"/>
    </location>
</feature>
<evidence type="ECO:0000256" key="4">
    <source>
        <dbReference type="ARBA" id="ARBA00023242"/>
    </source>
</evidence>
<feature type="compositionally biased region" description="Basic residues" evidence="5">
    <location>
        <begin position="615"/>
        <end position="629"/>
    </location>
</feature>
<dbReference type="InterPro" id="IPR056750">
    <property type="entry name" value="RRM_ESF1"/>
</dbReference>
<dbReference type="Pfam" id="PF25121">
    <property type="entry name" value="RRM_ESF1"/>
    <property type="match status" value="1"/>
</dbReference>
<name>A0ABR0KFQ8_9EURO</name>
<dbReference type="PANTHER" id="PTHR12202:SF0">
    <property type="entry name" value="ESF1 HOMOLOG"/>
    <property type="match status" value="1"/>
</dbReference>
<feature type="region of interest" description="Disordered" evidence="5">
    <location>
        <begin position="61"/>
        <end position="161"/>
    </location>
</feature>
<feature type="region of interest" description="Disordered" evidence="5">
    <location>
        <begin position="658"/>
        <end position="732"/>
    </location>
</feature>
<evidence type="ECO:0000259" key="6">
    <source>
        <dbReference type="Pfam" id="PF08159"/>
    </source>
</evidence>
<feature type="compositionally biased region" description="Basic and acidic residues" evidence="5">
    <location>
        <begin position="105"/>
        <end position="123"/>
    </location>
</feature>
<evidence type="ECO:0000256" key="1">
    <source>
        <dbReference type="ARBA" id="ARBA00004604"/>
    </source>
</evidence>
<comment type="caution">
    <text evidence="8">The sequence shown here is derived from an EMBL/GenBank/DDBJ whole genome shotgun (WGS) entry which is preliminary data.</text>
</comment>
<feature type="compositionally biased region" description="Basic and acidic residues" evidence="5">
    <location>
        <begin position="674"/>
        <end position="683"/>
    </location>
</feature>
<evidence type="ECO:0000313" key="9">
    <source>
        <dbReference type="Proteomes" id="UP001345013"/>
    </source>
</evidence>
<comment type="subcellular location">
    <subcellularLocation>
        <location evidence="1">Nucleus</location>
        <location evidence="1">Nucleolus</location>
    </subcellularLocation>
</comment>
<proteinExistence type="inferred from homology"/>
<organism evidence="8 9">
    <name type="scientific">Lithohypha guttulata</name>
    <dbReference type="NCBI Taxonomy" id="1690604"/>
    <lineage>
        <taxon>Eukaryota</taxon>
        <taxon>Fungi</taxon>
        <taxon>Dikarya</taxon>
        <taxon>Ascomycota</taxon>
        <taxon>Pezizomycotina</taxon>
        <taxon>Eurotiomycetes</taxon>
        <taxon>Chaetothyriomycetidae</taxon>
        <taxon>Chaetothyriales</taxon>
        <taxon>Trichomeriaceae</taxon>
        <taxon>Lithohypha</taxon>
    </lineage>
</organism>